<dbReference type="Proteomes" id="UP000192266">
    <property type="component" value="Unassembled WGS sequence"/>
</dbReference>
<gene>
    <name evidence="1" type="ORF">SAMN00120144_1693</name>
</gene>
<organism evidence="1 2">
    <name type="scientific">Hymenobacter roseosalivarius DSM 11622</name>
    <dbReference type="NCBI Taxonomy" id="645990"/>
    <lineage>
        <taxon>Bacteria</taxon>
        <taxon>Pseudomonadati</taxon>
        <taxon>Bacteroidota</taxon>
        <taxon>Cytophagia</taxon>
        <taxon>Cytophagales</taxon>
        <taxon>Hymenobacteraceae</taxon>
        <taxon>Hymenobacter</taxon>
    </lineage>
</organism>
<dbReference type="OrthoDB" id="982075at2"/>
<dbReference type="EMBL" id="FWWW01000099">
    <property type="protein sequence ID" value="SMC00263.1"/>
    <property type="molecule type" value="Genomic_DNA"/>
</dbReference>
<keyword evidence="2" id="KW-1185">Reference proteome</keyword>
<dbReference type="AlphaFoldDB" id="A0A1W1W429"/>
<reference evidence="1 2" key="1">
    <citation type="submission" date="2017-04" db="EMBL/GenBank/DDBJ databases">
        <authorList>
            <person name="Afonso C.L."/>
            <person name="Miller P.J."/>
            <person name="Scott M.A."/>
            <person name="Spackman E."/>
            <person name="Goraichik I."/>
            <person name="Dimitrov K.M."/>
            <person name="Suarez D.L."/>
            <person name="Swayne D.E."/>
        </authorList>
    </citation>
    <scope>NUCLEOTIDE SEQUENCE [LARGE SCALE GENOMIC DNA]</scope>
    <source>
        <strain evidence="1 2">DSM 11622</strain>
    </source>
</reference>
<proteinExistence type="predicted"/>
<sequence length="99" mass="11265">MNSDFPSVETIEKEAISGLSFPHDDVLTDTTDQLQRRHDAERASKLGNSYQGKVTIYFQTHDGTTKRVQTTIWAVHEEYLTLKAGVTLPLHAIVRFDFQ</sequence>
<name>A0A1W1W429_9BACT</name>
<evidence type="ECO:0000313" key="2">
    <source>
        <dbReference type="Proteomes" id="UP000192266"/>
    </source>
</evidence>
<dbReference type="RefSeq" id="WP_084447631.1">
    <property type="nucleotide sequence ID" value="NZ_FWWW01000099.1"/>
</dbReference>
<evidence type="ECO:0000313" key="1">
    <source>
        <dbReference type="EMBL" id="SMC00263.1"/>
    </source>
</evidence>
<accession>A0A1W1W429</accession>
<protein>
    <submittedName>
        <fullName evidence="1">Uncharacterized protein</fullName>
    </submittedName>
</protein>